<dbReference type="Pfam" id="PF01235">
    <property type="entry name" value="Na_Ala_symp"/>
    <property type="match status" value="1"/>
</dbReference>
<dbReference type="GO" id="GO:0005283">
    <property type="term" value="F:amino acid:sodium symporter activity"/>
    <property type="evidence" value="ECO:0007669"/>
    <property type="project" value="InterPro"/>
</dbReference>
<name>A0A5C8CFH8_9SPIR</name>
<keyword evidence="3 9" id="KW-0813">Transport</keyword>
<dbReference type="EMBL" id="SAXT01000005">
    <property type="protein sequence ID" value="TXJ11688.1"/>
    <property type="molecule type" value="Genomic_DNA"/>
</dbReference>
<reference evidence="10 11" key="1">
    <citation type="journal article" date="1992" name="Lakartidningen">
        <title>[Penicillin V and not amoxicillin is the first choice preparation in acute otitis].</title>
        <authorList>
            <person name="Kamme C."/>
            <person name="Lundgren K."/>
            <person name="Prellner K."/>
        </authorList>
    </citation>
    <scope>NUCLEOTIDE SEQUENCE [LARGE SCALE GENOMIC DNA]</scope>
    <source>
        <strain evidence="10 11">W1</strain>
    </source>
</reference>
<feature type="transmembrane region" description="Helical" evidence="9">
    <location>
        <begin position="424"/>
        <end position="444"/>
    </location>
</feature>
<feature type="transmembrane region" description="Helical" evidence="9">
    <location>
        <begin position="301"/>
        <end position="325"/>
    </location>
</feature>
<gene>
    <name evidence="10" type="ORF">EPJ80_08220</name>
</gene>
<evidence type="ECO:0000256" key="3">
    <source>
        <dbReference type="ARBA" id="ARBA00022448"/>
    </source>
</evidence>
<evidence type="ECO:0000256" key="9">
    <source>
        <dbReference type="RuleBase" id="RU363064"/>
    </source>
</evidence>
<evidence type="ECO:0000313" key="11">
    <source>
        <dbReference type="Proteomes" id="UP000325116"/>
    </source>
</evidence>
<organism evidence="10 11">
    <name type="scientific">Brachyspira aalborgi</name>
    <dbReference type="NCBI Taxonomy" id="29522"/>
    <lineage>
        <taxon>Bacteria</taxon>
        <taxon>Pseudomonadati</taxon>
        <taxon>Spirochaetota</taxon>
        <taxon>Spirochaetia</taxon>
        <taxon>Brachyspirales</taxon>
        <taxon>Brachyspiraceae</taxon>
        <taxon>Brachyspira</taxon>
    </lineage>
</organism>
<evidence type="ECO:0000256" key="1">
    <source>
        <dbReference type="ARBA" id="ARBA00004651"/>
    </source>
</evidence>
<feature type="transmembrane region" description="Helical" evidence="9">
    <location>
        <begin position="354"/>
        <end position="376"/>
    </location>
</feature>
<dbReference type="Gene3D" id="1.20.1740.10">
    <property type="entry name" value="Amino acid/polyamine transporter I"/>
    <property type="match status" value="1"/>
</dbReference>
<keyword evidence="5 9" id="KW-0812">Transmembrane</keyword>
<sequence length="461" mass="49964">MMEMIEKINGIINNFIWGPVMLILLVGTGIFLTIRIGFFQITHIKLWVKGTFGAMFKKHFDDINITPFQAVSTALASTVGTGNIVGVTTAIISGGPGALFWMWFAAFFGMVTKYSEVLLAVKFREKDSNGQHFGGPMYYLSKGANITWLGALFSALATLACFGIGNLTQINAMANVVNQNFGIPNLYTGIAVTIIVAIIIIGGIKRIGAVAEKLVPLMCLFYLICGIIIIFLNLEKIPGILKVVVSEAFSFKQVGAGFMGYTIAMGMRYGFARGIFSNEAGMGSAPMAHASSNNKNPVEQALWGIFEVFVDTFLVCSITGIVMLLNLNLANETNLKGAPLISEAFRVSMPGSDFYIGSTILTVSLFLFAFTTLVGWSHYGVVSLGYLTKNNKTAELIFKIIFIILIVVGSVSELELVWNIADTLNGLMAIPNLIGLLILSPVIAKTTRDYLNNPNSVNMND</sequence>
<dbReference type="InterPro" id="IPR001463">
    <property type="entry name" value="Na/Ala_symport"/>
</dbReference>
<evidence type="ECO:0000256" key="4">
    <source>
        <dbReference type="ARBA" id="ARBA00022475"/>
    </source>
</evidence>
<dbReference type="NCBIfam" id="TIGR00835">
    <property type="entry name" value="agcS"/>
    <property type="match status" value="1"/>
</dbReference>
<dbReference type="PANTHER" id="PTHR30330">
    <property type="entry name" value="AGSS FAMILY TRANSPORTER, SODIUM-ALANINE"/>
    <property type="match status" value="1"/>
</dbReference>
<dbReference type="AlphaFoldDB" id="A0A5C8CFH8"/>
<evidence type="ECO:0000313" key="10">
    <source>
        <dbReference type="EMBL" id="TXJ11688.1"/>
    </source>
</evidence>
<keyword evidence="8 9" id="KW-0472">Membrane</keyword>
<keyword evidence="7 9" id="KW-1133">Transmembrane helix</keyword>
<protein>
    <submittedName>
        <fullName evidence="10">Sodium:alanine symporter family protein</fullName>
    </submittedName>
</protein>
<proteinExistence type="inferred from homology"/>
<feature type="transmembrane region" description="Helical" evidence="9">
    <location>
        <begin position="12"/>
        <end position="38"/>
    </location>
</feature>
<comment type="caution">
    <text evidence="10">The sequence shown here is derived from an EMBL/GenBank/DDBJ whole genome shotgun (WGS) entry which is preliminary data.</text>
</comment>
<dbReference type="PRINTS" id="PR00175">
    <property type="entry name" value="NAALASMPORT"/>
</dbReference>
<dbReference type="GO" id="GO:0005886">
    <property type="term" value="C:plasma membrane"/>
    <property type="evidence" value="ECO:0007669"/>
    <property type="project" value="UniProtKB-SubCell"/>
</dbReference>
<dbReference type="PANTHER" id="PTHR30330:SF3">
    <property type="entry name" value="TRANSCRIPTIONAL REGULATOR, LRP FAMILY"/>
    <property type="match status" value="1"/>
</dbReference>
<evidence type="ECO:0000256" key="2">
    <source>
        <dbReference type="ARBA" id="ARBA00009261"/>
    </source>
</evidence>
<keyword evidence="6 9" id="KW-0769">Symport</keyword>
<evidence type="ECO:0000256" key="5">
    <source>
        <dbReference type="ARBA" id="ARBA00022692"/>
    </source>
</evidence>
<evidence type="ECO:0000256" key="8">
    <source>
        <dbReference type="ARBA" id="ARBA00023136"/>
    </source>
</evidence>
<dbReference type="FunFam" id="1.20.1740.10:FF:000004">
    <property type="entry name" value="Sodium:alanine symporter family protein"/>
    <property type="match status" value="1"/>
</dbReference>
<dbReference type="Proteomes" id="UP000325116">
    <property type="component" value="Unassembled WGS sequence"/>
</dbReference>
<feature type="transmembrane region" description="Helical" evidence="9">
    <location>
        <begin position="254"/>
        <end position="271"/>
    </location>
</feature>
<comment type="subcellular location">
    <subcellularLocation>
        <location evidence="1 9">Cell membrane</location>
        <topology evidence="1 9">Multi-pass membrane protein</topology>
    </subcellularLocation>
</comment>
<accession>A0A5C8CFH8</accession>
<comment type="similarity">
    <text evidence="2 9">Belongs to the alanine or glycine:cation symporter (AGCS) (TC 2.A.25) family.</text>
</comment>
<evidence type="ECO:0000256" key="6">
    <source>
        <dbReference type="ARBA" id="ARBA00022847"/>
    </source>
</evidence>
<feature type="transmembrane region" description="Helical" evidence="9">
    <location>
        <begin position="185"/>
        <end position="202"/>
    </location>
</feature>
<keyword evidence="4 9" id="KW-1003">Cell membrane</keyword>
<evidence type="ECO:0000256" key="7">
    <source>
        <dbReference type="ARBA" id="ARBA00022989"/>
    </source>
</evidence>
<feature type="transmembrane region" description="Helical" evidence="9">
    <location>
        <begin position="396"/>
        <end position="418"/>
    </location>
</feature>
<feature type="transmembrane region" description="Helical" evidence="9">
    <location>
        <begin position="146"/>
        <end position="165"/>
    </location>
</feature>
<feature type="transmembrane region" description="Helical" evidence="9">
    <location>
        <begin position="214"/>
        <end position="234"/>
    </location>
</feature>